<dbReference type="SUPFAM" id="SSF51905">
    <property type="entry name" value="FAD/NAD(P)-binding domain"/>
    <property type="match status" value="2"/>
</dbReference>
<evidence type="ECO:0000313" key="8">
    <source>
        <dbReference type="Proteomes" id="UP000655044"/>
    </source>
</evidence>
<accession>A0A8J3S883</accession>
<evidence type="ECO:0000313" key="7">
    <source>
        <dbReference type="EMBL" id="GIH87801.1"/>
    </source>
</evidence>
<keyword evidence="4" id="KW-0560">Oxidoreductase</keyword>
<dbReference type="InterPro" id="IPR036188">
    <property type="entry name" value="FAD/NAD-bd_sf"/>
</dbReference>
<keyword evidence="3" id="KW-0274">FAD</keyword>
<name>A0A8J3S883_PLARO</name>
<keyword evidence="2" id="KW-0285">Flavoprotein</keyword>
<feature type="domain" description="Reductase C-terminal" evidence="6">
    <location>
        <begin position="322"/>
        <end position="408"/>
    </location>
</feature>
<comment type="caution">
    <text evidence="7">The sequence shown here is derived from an EMBL/GenBank/DDBJ whole genome shotgun (WGS) entry which is preliminary data.</text>
</comment>
<dbReference type="PANTHER" id="PTHR43557">
    <property type="entry name" value="APOPTOSIS-INDUCING FACTOR 1"/>
    <property type="match status" value="1"/>
</dbReference>
<dbReference type="Pfam" id="PF14759">
    <property type="entry name" value="Reductase_C"/>
    <property type="match status" value="1"/>
</dbReference>
<evidence type="ECO:0000259" key="5">
    <source>
        <dbReference type="Pfam" id="PF07992"/>
    </source>
</evidence>
<dbReference type="RefSeq" id="WP_068921815.1">
    <property type="nucleotide sequence ID" value="NZ_BMQP01000031.1"/>
</dbReference>
<sequence>MATEQTFVIVGAGLAGAKAAQTLREEGFTGRVVLVGAETERPYERPPLSKGYLLGKEERAKIYVHDEGWYRENAVEPVFGRRVTRLDRGARRAELDDGARLGYDRLLLATGSSPRRLDVPGAGLDGVHYLRTVADSERIRDAVRGGGRVVVVGAGWIGLEAAAAAREHGCEVTVVEPRPVPLEAALGPETGAFFAAVHRGHGVEVRLGRGVTGFLGDKHVRAVTVDGGDEIPADAVIVGVGARPETGLAEGAGLAVGNGVRVDAALRTGDPAVYAAGDVAEAFHPRYGAHIRVEHWANALNGGPAAARSMLGQEVVYDRLPYFYTDQYDVGMEFSGWFAPGGYDEVVVRGDLEARGFHTFWLAGGHVVAGMHVNRWDEGVAPVQELIRMAAPVDRERLADPATPLQDLVKL</sequence>
<dbReference type="AlphaFoldDB" id="A0A8J3S883"/>
<dbReference type="PANTHER" id="PTHR43557:SF2">
    <property type="entry name" value="RIESKE DOMAIN-CONTAINING PROTEIN-RELATED"/>
    <property type="match status" value="1"/>
</dbReference>
<proteinExistence type="predicted"/>
<feature type="domain" description="FAD/NAD(P)-binding" evidence="5">
    <location>
        <begin position="7"/>
        <end position="302"/>
    </location>
</feature>
<dbReference type="Gene3D" id="3.50.50.60">
    <property type="entry name" value="FAD/NAD(P)-binding domain"/>
    <property type="match status" value="2"/>
</dbReference>
<keyword evidence="8" id="KW-1185">Reference proteome</keyword>
<dbReference type="Gene3D" id="3.30.390.30">
    <property type="match status" value="1"/>
</dbReference>
<dbReference type="GO" id="GO:0005737">
    <property type="term" value="C:cytoplasm"/>
    <property type="evidence" value="ECO:0007669"/>
    <property type="project" value="TreeGrafter"/>
</dbReference>
<protein>
    <submittedName>
        <fullName evidence="7">Ferredoxin</fullName>
    </submittedName>
</protein>
<dbReference type="Pfam" id="PF07992">
    <property type="entry name" value="Pyr_redox_2"/>
    <property type="match status" value="1"/>
</dbReference>
<dbReference type="PRINTS" id="PR00411">
    <property type="entry name" value="PNDRDTASEI"/>
</dbReference>
<comment type="cofactor">
    <cofactor evidence="1">
        <name>FAD</name>
        <dbReference type="ChEBI" id="CHEBI:57692"/>
    </cofactor>
</comment>
<dbReference type="Proteomes" id="UP000655044">
    <property type="component" value="Unassembled WGS sequence"/>
</dbReference>
<dbReference type="GO" id="GO:0016651">
    <property type="term" value="F:oxidoreductase activity, acting on NAD(P)H"/>
    <property type="evidence" value="ECO:0007669"/>
    <property type="project" value="TreeGrafter"/>
</dbReference>
<gene>
    <name evidence="7" type="ORF">Pro02_62090</name>
</gene>
<dbReference type="InterPro" id="IPR023753">
    <property type="entry name" value="FAD/NAD-binding_dom"/>
</dbReference>
<dbReference type="InterPro" id="IPR050446">
    <property type="entry name" value="FAD-oxidoreductase/Apoptosis"/>
</dbReference>
<dbReference type="EMBL" id="BOOI01000067">
    <property type="protein sequence ID" value="GIH87801.1"/>
    <property type="molecule type" value="Genomic_DNA"/>
</dbReference>
<dbReference type="InterPro" id="IPR016156">
    <property type="entry name" value="FAD/NAD-linked_Rdtase_dimer_sf"/>
</dbReference>
<evidence type="ECO:0000256" key="1">
    <source>
        <dbReference type="ARBA" id="ARBA00001974"/>
    </source>
</evidence>
<evidence type="ECO:0000256" key="2">
    <source>
        <dbReference type="ARBA" id="ARBA00022630"/>
    </source>
</evidence>
<evidence type="ECO:0000256" key="3">
    <source>
        <dbReference type="ARBA" id="ARBA00022827"/>
    </source>
</evidence>
<dbReference type="OrthoDB" id="1145at2"/>
<evidence type="ECO:0000256" key="4">
    <source>
        <dbReference type="ARBA" id="ARBA00023002"/>
    </source>
</evidence>
<reference evidence="7" key="1">
    <citation type="submission" date="2021-01" db="EMBL/GenBank/DDBJ databases">
        <title>Whole genome shotgun sequence of Planobispora rosea NBRC 15558.</title>
        <authorList>
            <person name="Komaki H."/>
            <person name="Tamura T."/>
        </authorList>
    </citation>
    <scope>NUCLEOTIDE SEQUENCE</scope>
    <source>
        <strain evidence="7">NBRC 15558</strain>
    </source>
</reference>
<dbReference type="PRINTS" id="PR00368">
    <property type="entry name" value="FADPNR"/>
</dbReference>
<organism evidence="7 8">
    <name type="scientific">Planobispora rosea</name>
    <dbReference type="NCBI Taxonomy" id="35762"/>
    <lineage>
        <taxon>Bacteria</taxon>
        <taxon>Bacillati</taxon>
        <taxon>Actinomycetota</taxon>
        <taxon>Actinomycetes</taxon>
        <taxon>Streptosporangiales</taxon>
        <taxon>Streptosporangiaceae</taxon>
        <taxon>Planobispora</taxon>
    </lineage>
</organism>
<dbReference type="SUPFAM" id="SSF55424">
    <property type="entry name" value="FAD/NAD-linked reductases, dimerisation (C-terminal) domain"/>
    <property type="match status" value="1"/>
</dbReference>
<evidence type="ECO:0000259" key="6">
    <source>
        <dbReference type="Pfam" id="PF14759"/>
    </source>
</evidence>
<dbReference type="InterPro" id="IPR028202">
    <property type="entry name" value="Reductase_C"/>
</dbReference>